<sequence length="107" mass="12161">WSIVKVNYEPVVHHSSNLSTRGPSQQKLQPEVHHYNDLSTSGPSLKLTMNQRSITAATYQPDIHHSRNFNQRFITAVTCKQRFITAETHQPEVHDNSDPSCQILVPS</sequence>
<comment type="caution">
    <text evidence="1">The sequence shown here is derived from an EMBL/GenBank/DDBJ whole genome shotgun (WGS) entry which is preliminary data.</text>
</comment>
<reference evidence="1" key="2">
    <citation type="submission" date="2023-04" db="EMBL/GenBank/DDBJ databases">
        <authorList>
            <person name="Bu L."/>
            <person name="Lu L."/>
            <person name="Laidemitt M.R."/>
            <person name="Zhang S.M."/>
            <person name="Mutuku M."/>
            <person name="Mkoji G."/>
            <person name="Steinauer M."/>
            <person name="Loker E.S."/>
        </authorList>
    </citation>
    <scope>NUCLEOTIDE SEQUENCE</scope>
    <source>
        <strain evidence="1">KasaAsao</strain>
        <tissue evidence="1">Whole Snail</tissue>
    </source>
</reference>
<evidence type="ECO:0000313" key="1">
    <source>
        <dbReference type="EMBL" id="KAK0046381.1"/>
    </source>
</evidence>
<proteinExistence type="predicted"/>
<dbReference type="Proteomes" id="UP001233172">
    <property type="component" value="Unassembled WGS sequence"/>
</dbReference>
<name>A0AAD8B1P9_BIOPF</name>
<gene>
    <name evidence="1" type="ORF">Bpfe_024171</name>
</gene>
<dbReference type="EMBL" id="JASAOG010000166">
    <property type="protein sequence ID" value="KAK0046381.1"/>
    <property type="molecule type" value="Genomic_DNA"/>
</dbReference>
<dbReference type="AlphaFoldDB" id="A0AAD8B1P9"/>
<protein>
    <submittedName>
        <fullName evidence="1">Uncharacterized protein</fullName>
    </submittedName>
</protein>
<organism evidence="1 2">
    <name type="scientific">Biomphalaria pfeifferi</name>
    <name type="common">Bloodfluke planorb</name>
    <name type="synonym">Freshwater snail</name>
    <dbReference type="NCBI Taxonomy" id="112525"/>
    <lineage>
        <taxon>Eukaryota</taxon>
        <taxon>Metazoa</taxon>
        <taxon>Spiralia</taxon>
        <taxon>Lophotrochozoa</taxon>
        <taxon>Mollusca</taxon>
        <taxon>Gastropoda</taxon>
        <taxon>Heterobranchia</taxon>
        <taxon>Euthyneura</taxon>
        <taxon>Panpulmonata</taxon>
        <taxon>Hygrophila</taxon>
        <taxon>Lymnaeoidea</taxon>
        <taxon>Planorbidae</taxon>
        <taxon>Biomphalaria</taxon>
    </lineage>
</organism>
<evidence type="ECO:0000313" key="2">
    <source>
        <dbReference type="Proteomes" id="UP001233172"/>
    </source>
</evidence>
<accession>A0AAD8B1P9</accession>
<reference evidence="1" key="1">
    <citation type="journal article" date="2023" name="PLoS Negl. Trop. Dis.">
        <title>A genome sequence for Biomphalaria pfeifferi, the major vector snail for the human-infecting parasite Schistosoma mansoni.</title>
        <authorList>
            <person name="Bu L."/>
            <person name="Lu L."/>
            <person name="Laidemitt M.R."/>
            <person name="Zhang S.M."/>
            <person name="Mutuku M."/>
            <person name="Mkoji G."/>
            <person name="Steinauer M."/>
            <person name="Loker E.S."/>
        </authorList>
    </citation>
    <scope>NUCLEOTIDE SEQUENCE</scope>
    <source>
        <strain evidence="1">KasaAsao</strain>
    </source>
</reference>
<keyword evidence="2" id="KW-1185">Reference proteome</keyword>
<feature type="non-terminal residue" evidence="1">
    <location>
        <position position="1"/>
    </location>
</feature>